<accession>A0ABU5GX06</accession>
<dbReference type="Proteomes" id="UP001291309">
    <property type="component" value="Unassembled WGS sequence"/>
</dbReference>
<evidence type="ECO:0000256" key="1">
    <source>
        <dbReference type="SAM" id="SignalP"/>
    </source>
</evidence>
<evidence type="ECO:0000313" key="3">
    <source>
        <dbReference type="Proteomes" id="UP001291309"/>
    </source>
</evidence>
<feature type="chain" id="PRO_5045333110" evidence="1">
    <location>
        <begin position="24"/>
        <end position="276"/>
    </location>
</feature>
<feature type="signal peptide" evidence="1">
    <location>
        <begin position="1"/>
        <end position="23"/>
    </location>
</feature>
<dbReference type="InterPro" id="IPR019613">
    <property type="entry name" value="DUF4198"/>
</dbReference>
<keyword evidence="3" id="KW-1185">Reference proteome</keyword>
<dbReference type="EMBL" id="JAXIVS010000001">
    <property type="protein sequence ID" value="MDY7225722.1"/>
    <property type="molecule type" value="Genomic_DNA"/>
</dbReference>
<protein>
    <submittedName>
        <fullName evidence="2">DUF4198 domain-containing protein</fullName>
    </submittedName>
</protein>
<sequence>MKRTLCLATACLAALLSAGAAQAHDFWLEPGSFRVARGETVGLSLHYGEEYEATVAPRDNFFIEKFVVMGPEGTQPVPGEDKQELAGRVTPAKDGLYLVAYRGKRRPIRLEAAQFEAYLKAEGLEHVSRLRAERNETGRGVSEVYSRCAKTLLEAGRGATEGHDRIAGLRLEIVPETNPYLVAAGSELTFRVLFEGKPLENGLVIARSRAEPKQFVAARTNAEGRVRLRLQHAGAWLVKCTHMVAAPEELSMDWESLWASLTFELAAPAGPDVGKQ</sequence>
<reference evidence="2 3" key="1">
    <citation type="submission" date="2023-12" db="EMBL/GenBank/DDBJ databases">
        <title>the genome sequence of Hyalangium sp. s54d21.</title>
        <authorList>
            <person name="Zhang X."/>
        </authorList>
    </citation>
    <scope>NUCLEOTIDE SEQUENCE [LARGE SCALE GENOMIC DNA]</scope>
    <source>
        <strain evidence="3">s54d21</strain>
    </source>
</reference>
<proteinExistence type="predicted"/>
<evidence type="ECO:0000313" key="2">
    <source>
        <dbReference type="EMBL" id="MDY7225722.1"/>
    </source>
</evidence>
<dbReference type="Pfam" id="PF10670">
    <property type="entry name" value="DUF4198"/>
    <property type="match status" value="1"/>
</dbReference>
<dbReference type="RefSeq" id="WP_321544426.1">
    <property type="nucleotide sequence ID" value="NZ_JAXIVS010000001.1"/>
</dbReference>
<name>A0ABU5GX06_9BACT</name>
<gene>
    <name evidence="2" type="ORF">SYV04_04975</name>
</gene>
<comment type="caution">
    <text evidence="2">The sequence shown here is derived from an EMBL/GenBank/DDBJ whole genome shotgun (WGS) entry which is preliminary data.</text>
</comment>
<organism evidence="2 3">
    <name type="scientific">Hyalangium rubrum</name>
    <dbReference type="NCBI Taxonomy" id="3103134"/>
    <lineage>
        <taxon>Bacteria</taxon>
        <taxon>Pseudomonadati</taxon>
        <taxon>Myxococcota</taxon>
        <taxon>Myxococcia</taxon>
        <taxon>Myxococcales</taxon>
        <taxon>Cystobacterineae</taxon>
        <taxon>Archangiaceae</taxon>
        <taxon>Hyalangium</taxon>
    </lineage>
</organism>
<keyword evidence="1" id="KW-0732">Signal</keyword>